<name>A0AAD6B143_9TELE</name>
<dbReference type="Proteomes" id="UP001219934">
    <property type="component" value="Unassembled WGS sequence"/>
</dbReference>
<keyword evidence="2" id="KW-1185">Reference proteome</keyword>
<evidence type="ECO:0000313" key="2">
    <source>
        <dbReference type="Proteomes" id="UP001219934"/>
    </source>
</evidence>
<sequence>RSASVHDVHTNEGLGYTPLLRGLLLVHKLTEEEKNQHNEPKLPLCLTPLPSSRRQLPLCRQINCSLVASGKAPADSFVKVSRRGVERGIVGLSPPIGRCTDSGEERVELPWVAHQTSCCCSLFTNRPSEGHTKTGSMTASHKAVYSKRLVFVHNLTIKQGFREGRK</sequence>
<proteinExistence type="predicted"/>
<feature type="non-terminal residue" evidence="1">
    <location>
        <position position="1"/>
    </location>
</feature>
<feature type="non-terminal residue" evidence="1">
    <location>
        <position position="166"/>
    </location>
</feature>
<gene>
    <name evidence="1" type="ORF">JOQ06_007643</name>
</gene>
<comment type="caution">
    <text evidence="1">The sequence shown here is derived from an EMBL/GenBank/DDBJ whole genome shotgun (WGS) entry which is preliminary data.</text>
</comment>
<protein>
    <submittedName>
        <fullName evidence="1">Uncharacterized protein</fullName>
    </submittedName>
</protein>
<reference evidence="1" key="1">
    <citation type="submission" date="2022-11" db="EMBL/GenBank/DDBJ databases">
        <title>Chromosome-level genome of Pogonophryne albipinna.</title>
        <authorList>
            <person name="Jo E."/>
        </authorList>
    </citation>
    <scope>NUCLEOTIDE SEQUENCE</scope>
    <source>
        <strain evidence="1">SGF0006</strain>
        <tissue evidence="1">Muscle</tissue>
    </source>
</reference>
<organism evidence="1 2">
    <name type="scientific">Pogonophryne albipinna</name>
    <dbReference type="NCBI Taxonomy" id="1090488"/>
    <lineage>
        <taxon>Eukaryota</taxon>
        <taxon>Metazoa</taxon>
        <taxon>Chordata</taxon>
        <taxon>Craniata</taxon>
        <taxon>Vertebrata</taxon>
        <taxon>Euteleostomi</taxon>
        <taxon>Actinopterygii</taxon>
        <taxon>Neopterygii</taxon>
        <taxon>Teleostei</taxon>
        <taxon>Neoteleostei</taxon>
        <taxon>Acanthomorphata</taxon>
        <taxon>Eupercaria</taxon>
        <taxon>Perciformes</taxon>
        <taxon>Notothenioidei</taxon>
        <taxon>Pogonophryne</taxon>
    </lineage>
</organism>
<dbReference type="EMBL" id="JAPTMU010000012">
    <property type="protein sequence ID" value="KAJ4934862.1"/>
    <property type="molecule type" value="Genomic_DNA"/>
</dbReference>
<evidence type="ECO:0000313" key="1">
    <source>
        <dbReference type="EMBL" id="KAJ4934862.1"/>
    </source>
</evidence>
<dbReference type="AlphaFoldDB" id="A0AAD6B143"/>
<accession>A0AAD6B143</accession>